<dbReference type="Proteomes" id="UP000485058">
    <property type="component" value="Unassembled WGS sequence"/>
</dbReference>
<name>A0A699ZQP5_HAELA</name>
<proteinExistence type="predicted"/>
<dbReference type="EMBL" id="BLLF01002589">
    <property type="protein sequence ID" value="GFH24631.1"/>
    <property type="molecule type" value="Genomic_DNA"/>
</dbReference>
<dbReference type="InterPro" id="IPR000504">
    <property type="entry name" value="RRM_dom"/>
</dbReference>
<comment type="caution">
    <text evidence="3">The sequence shown here is derived from an EMBL/GenBank/DDBJ whole genome shotgun (WGS) entry which is preliminary data.</text>
</comment>
<evidence type="ECO:0000256" key="1">
    <source>
        <dbReference type="PROSITE-ProRule" id="PRU00176"/>
    </source>
</evidence>
<dbReference type="Gene3D" id="3.30.70.330">
    <property type="match status" value="1"/>
</dbReference>
<feature type="non-terminal residue" evidence="3">
    <location>
        <position position="1"/>
    </location>
</feature>
<evidence type="ECO:0000313" key="4">
    <source>
        <dbReference type="Proteomes" id="UP000485058"/>
    </source>
</evidence>
<gene>
    <name evidence="3" type="ORF">HaLaN_22460</name>
</gene>
<dbReference type="SUPFAM" id="SSF54928">
    <property type="entry name" value="RNA-binding domain, RBD"/>
    <property type="match status" value="1"/>
</dbReference>
<dbReference type="Pfam" id="PF00076">
    <property type="entry name" value="RRM_1"/>
    <property type="match status" value="1"/>
</dbReference>
<reference evidence="3 4" key="1">
    <citation type="submission" date="2020-02" db="EMBL/GenBank/DDBJ databases">
        <title>Draft genome sequence of Haematococcus lacustris strain NIES-144.</title>
        <authorList>
            <person name="Morimoto D."/>
            <person name="Nakagawa S."/>
            <person name="Yoshida T."/>
            <person name="Sawayama S."/>
        </authorList>
    </citation>
    <scope>NUCLEOTIDE SEQUENCE [LARGE SCALE GENOMIC DNA]</scope>
    <source>
        <strain evidence="3 4">NIES-144</strain>
    </source>
</reference>
<feature type="domain" description="RRM" evidence="2">
    <location>
        <begin position="86"/>
        <end position="167"/>
    </location>
</feature>
<dbReference type="PROSITE" id="PS50102">
    <property type="entry name" value="RRM"/>
    <property type="match status" value="1"/>
</dbReference>
<protein>
    <recommendedName>
        <fullName evidence="2">RRM domain-containing protein</fullName>
    </recommendedName>
</protein>
<dbReference type="GO" id="GO:0003723">
    <property type="term" value="F:RNA binding"/>
    <property type="evidence" value="ECO:0007669"/>
    <property type="project" value="UniProtKB-UniRule"/>
</dbReference>
<evidence type="ECO:0000313" key="3">
    <source>
        <dbReference type="EMBL" id="GFH24631.1"/>
    </source>
</evidence>
<keyword evidence="4" id="KW-1185">Reference proteome</keyword>
<sequence length="167" mass="17476">LGSELPRARSLCQRQDLCSLASARPYTCVTYLLPCAIVDMPTGPTYSMPQLPSVSLPPETGMLLPNGGSSLGTPALPAPTGPLQRTSLFVSNMPPGAGKLLLYETFAPYGAIHSVEVLEDSSASEGDRKCGLVSFVHADAAARAMAALHKQPPTASGQLLNLEVQTK</sequence>
<evidence type="ECO:0000259" key="2">
    <source>
        <dbReference type="PROSITE" id="PS50102"/>
    </source>
</evidence>
<dbReference type="InterPro" id="IPR012677">
    <property type="entry name" value="Nucleotide-bd_a/b_plait_sf"/>
</dbReference>
<dbReference type="SMART" id="SM00360">
    <property type="entry name" value="RRM"/>
    <property type="match status" value="1"/>
</dbReference>
<accession>A0A699ZQP5</accession>
<feature type="non-terminal residue" evidence="3">
    <location>
        <position position="167"/>
    </location>
</feature>
<organism evidence="3 4">
    <name type="scientific">Haematococcus lacustris</name>
    <name type="common">Green alga</name>
    <name type="synonym">Haematococcus pluvialis</name>
    <dbReference type="NCBI Taxonomy" id="44745"/>
    <lineage>
        <taxon>Eukaryota</taxon>
        <taxon>Viridiplantae</taxon>
        <taxon>Chlorophyta</taxon>
        <taxon>core chlorophytes</taxon>
        <taxon>Chlorophyceae</taxon>
        <taxon>CS clade</taxon>
        <taxon>Chlamydomonadales</taxon>
        <taxon>Haematococcaceae</taxon>
        <taxon>Haematococcus</taxon>
    </lineage>
</organism>
<keyword evidence="1" id="KW-0694">RNA-binding</keyword>
<dbReference type="InterPro" id="IPR035979">
    <property type="entry name" value="RBD_domain_sf"/>
</dbReference>
<dbReference type="AlphaFoldDB" id="A0A699ZQP5"/>